<feature type="signal peptide" evidence="3">
    <location>
        <begin position="1"/>
        <end position="16"/>
    </location>
</feature>
<keyword evidence="6" id="KW-1185">Reference proteome</keyword>
<sequence length="452" mass="48261">MYTRFLIISLALVASALPGPVPTPKNDTCRDLQIPVTVSEERFIINATVNDNWDAASLTFNLTRRDSGKPDDPIPIAGTTSSEVKSTYSIGATLCGTGGPVLVLTHGIIESKLYWQPNLTDSKDYNFVDAAVAAGYSVLNYDRIGVGSSSKIDALTDAQFQVEVAVLNYLTTHARETLGATKVALIGHSYGAYISAQSAASLGPAVDALVLTGFSGTFDYFGPFVAGAGFRVAKIQDPERWGDLDSGYLTSSDLYAETYVYFAEPYFERRVAEWTYEVASEPFAVGELPSLLATTMAYKDVTAPTLLLQGEFDVSACGGNCVGVLDSIKGNFSAAPVVETVDNLPAGSFIERNAALRDKDHICAFLPYVAYATPTPSPPRCAAWPQLIGSRSAFQSPKRPSASKATSHSSISRAANTMGKGKTRSLVSWCVMTHAEKTPMTAPEAPIPGVNR</sequence>
<accession>A0A194VSH2</accession>
<keyword evidence="3" id="KW-0732">Signal</keyword>
<dbReference type="Proteomes" id="UP000078559">
    <property type="component" value="Chromosome 3"/>
</dbReference>
<dbReference type="Gene3D" id="3.40.50.1820">
    <property type="entry name" value="alpha/beta hydrolase"/>
    <property type="match status" value="1"/>
</dbReference>
<dbReference type="PANTHER" id="PTHR42886">
    <property type="entry name" value="RE40534P-RELATED"/>
    <property type="match status" value="1"/>
</dbReference>
<evidence type="ECO:0000313" key="6">
    <source>
        <dbReference type="Proteomes" id="UP000078559"/>
    </source>
</evidence>
<evidence type="ECO:0000313" key="5">
    <source>
        <dbReference type="EMBL" id="KUI67149.1"/>
    </source>
</evidence>
<organism evidence="5 6">
    <name type="scientific">Cytospora mali</name>
    <name type="common">Apple Valsa canker fungus</name>
    <name type="synonym">Valsa mali</name>
    <dbReference type="NCBI Taxonomy" id="578113"/>
    <lineage>
        <taxon>Eukaryota</taxon>
        <taxon>Fungi</taxon>
        <taxon>Dikarya</taxon>
        <taxon>Ascomycota</taxon>
        <taxon>Pezizomycotina</taxon>
        <taxon>Sordariomycetes</taxon>
        <taxon>Sordariomycetidae</taxon>
        <taxon>Diaporthales</taxon>
        <taxon>Cytosporaceae</taxon>
        <taxon>Cytospora</taxon>
    </lineage>
</organism>
<feature type="region of interest" description="Disordered" evidence="2">
    <location>
        <begin position="393"/>
        <end position="419"/>
    </location>
</feature>
<proteinExistence type="inferred from homology"/>
<dbReference type="InterPro" id="IPR000073">
    <property type="entry name" value="AB_hydrolase_1"/>
</dbReference>
<reference evidence="5" key="1">
    <citation type="submission" date="2014-12" db="EMBL/GenBank/DDBJ databases">
        <title>Genome Sequence of Valsa Canker Pathogens Uncovers a Specific Adaption of Colonization on Woody Bark.</title>
        <authorList>
            <person name="Yin Z."/>
            <person name="Liu H."/>
            <person name="Gao X."/>
            <person name="Li Z."/>
            <person name="Song N."/>
            <person name="Ke X."/>
            <person name="Dai Q."/>
            <person name="Wu Y."/>
            <person name="Sun Y."/>
            <person name="Xu J.-R."/>
            <person name="Kang Z.K."/>
            <person name="Wang L."/>
            <person name="Huang L."/>
        </authorList>
    </citation>
    <scope>NUCLEOTIDE SEQUENCE [LARGE SCALE GENOMIC DNA]</scope>
    <source>
        <strain evidence="5">03-8</strain>
    </source>
</reference>
<feature type="compositionally biased region" description="Low complexity" evidence="2">
    <location>
        <begin position="402"/>
        <end position="414"/>
    </location>
</feature>
<feature type="chain" id="PRO_5008266782" evidence="3">
    <location>
        <begin position="17"/>
        <end position="452"/>
    </location>
</feature>
<comment type="similarity">
    <text evidence="1">Belongs to the peptidase S33 family. ABHD4/ABHD5 subfamily.</text>
</comment>
<dbReference type="SMR" id="A0A194VSH2"/>
<dbReference type="OrthoDB" id="190201at2759"/>
<evidence type="ECO:0000256" key="3">
    <source>
        <dbReference type="SAM" id="SignalP"/>
    </source>
</evidence>
<evidence type="ECO:0000256" key="1">
    <source>
        <dbReference type="ARBA" id="ARBA00038097"/>
    </source>
</evidence>
<evidence type="ECO:0000256" key="2">
    <source>
        <dbReference type="SAM" id="MobiDB-lite"/>
    </source>
</evidence>
<gene>
    <name evidence="5" type="ORF">VM1G_03026</name>
</gene>
<dbReference type="Pfam" id="PF12697">
    <property type="entry name" value="Abhydrolase_6"/>
    <property type="match status" value="1"/>
</dbReference>
<evidence type="ECO:0000259" key="4">
    <source>
        <dbReference type="Pfam" id="PF12697"/>
    </source>
</evidence>
<feature type="domain" description="AB hydrolase-1" evidence="4">
    <location>
        <begin position="102"/>
        <end position="311"/>
    </location>
</feature>
<dbReference type="SUPFAM" id="SSF53474">
    <property type="entry name" value="alpha/beta-Hydrolases"/>
    <property type="match status" value="1"/>
</dbReference>
<name>A0A194VSH2_CYTMA</name>
<dbReference type="AlphaFoldDB" id="A0A194VSH2"/>
<dbReference type="PANTHER" id="PTHR42886:SF29">
    <property type="entry name" value="PUMMELIG, ISOFORM A"/>
    <property type="match status" value="1"/>
</dbReference>
<dbReference type="InterPro" id="IPR029058">
    <property type="entry name" value="AB_hydrolase_fold"/>
</dbReference>
<protein>
    <submittedName>
        <fullName evidence="5">1-acylglycerol-3-phosphate O-acyltransferase</fullName>
    </submittedName>
</protein>
<dbReference type="EMBL" id="CM003100">
    <property type="protein sequence ID" value="KUI67149.1"/>
    <property type="molecule type" value="Genomic_DNA"/>
</dbReference>